<accession>A0AAN6W3F9</accession>
<feature type="transmembrane region" description="Helical" evidence="1">
    <location>
        <begin position="51"/>
        <end position="80"/>
    </location>
</feature>
<evidence type="ECO:0000313" key="2">
    <source>
        <dbReference type="EMBL" id="KAK4172967.1"/>
    </source>
</evidence>
<keyword evidence="1" id="KW-1133">Transmembrane helix</keyword>
<feature type="non-terminal residue" evidence="2">
    <location>
        <position position="1"/>
    </location>
</feature>
<protein>
    <submittedName>
        <fullName evidence="2">Uncharacterized protein</fullName>
    </submittedName>
</protein>
<gene>
    <name evidence="2" type="ORF">QBC36DRAFT_143419</name>
</gene>
<proteinExistence type="predicted"/>
<dbReference type="AlphaFoldDB" id="A0AAN6W3F9"/>
<keyword evidence="3" id="KW-1185">Reference proteome</keyword>
<keyword evidence="1" id="KW-0472">Membrane</keyword>
<comment type="caution">
    <text evidence="2">The sequence shown here is derived from an EMBL/GenBank/DDBJ whole genome shotgun (WGS) entry which is preliminary data.</text>
</comment>
<dbReference type="EMBL" id="MU866379">
    <property type="protein sequence ID" value="KAK4172967.1"/>
    <property type="molecule type" value="Genomic_DNA"/>
</dbReference>
<sequence length="89" mass="9993">LSAVFHAVSNWVLARRAHTKREVRFSLSNYVVFLAETVLERRQKMIRTNGALSGGAWAVGTRLVGYIWVMGVFSCLVPAWQYPLINAAL</sequence>
<reference evidence="2" key="1">
    <citation type="journal article" date="2023" name="Mol. Phylogenet. Evol.">
        <title>Genome-scale phylogeny and comparative genomics of the fungal order Sordariales.</title>
        <authorList>
            <person name="Hensen N."/>
            <person name="Bonometti L."/>
            <person name="Westerberg I."/>
            <person name="Brannstrom I.O."/>
            <person name="Guillou S."/>
            <person name="Cros-Aarteil S."/>
            <person name="Calhoun S."/>
            <person name="Haridas S."/>
            <person name="Kuo A."/>
            <person name="Mondo S."/>
            <person name="Pangilinan J."/>
            <person name="Riley R."/>
            <person name="LaButti K."/>
            <person name="Andreopoulos B."/>
            <person name="Lipzen A."/>
            <person name="Chen C."/>
            <person name="Yan M."/>
            <person name="Daum C."/>
            <person name="Ng V."/>
            <person name="Clum A."/>
            <person name="Steindorff A."/>
            <person name="Ohm R.A."/>
            <person name="Martin F."/>
            <person name="Silar P."/>
            <person name="Natvig D.O."/>
            <person name="Lalanne C."/>
            <person name="Gautier V."/>
            <person name="Ament-Velasquez S.L."/>
            <person name="Kruys A."/>
            <person name="Hutchinson M.I."/>
            <person name="Powell A.J."/>
            <person name="Barry K."/>
            <person name="Miller A.N."/>
            <person name="Grigoriev I.V."/>
            <person name="Debuchy R."/>
            <person name="Gladieux P."/>
            <person name="Hiltunen Thoren M."/>
            <person name="Johannesson H."/>
        </authorList>
    </citation>
    <scope>NUCLEOTIDE SEQUENCE</scope>
    <source>
        <strain evidence="2">CBS 892.96</strain>
    </source>
</reference>
<reference evidence="2" key="2">
    <citation type="submission" date="2023-05" db="EMBL/GenBank/DDBJ databases">
        <authorList>
            <consortium name="Lawrence Berkeley National Laboratory"/>
            <person name="Steindorff A."/>
            <person name="Hensen N."/>
            <person name="Bonometti L."/>
            <person name="Westerberg I."/>
            <person name="Brannstrom I.O."/>
            <person name="Guillou S."/>
            <person name="Cros-Aarteil S."/>
            <person name="Calhoun S."/>
            <person name="Haridas S."/>
            <person name="Kuo A."/>
            <person name="Mondo S."/>
            <person name="Pangilinan J."/>
            <person name="Riley R."/>
            <person name="Labutti K."/>
            <person name="Andreopoulos B."/>
            <person name="Lipzen A."/>
            <person name="Chen C."/>
            <person name="Yanf M."/>
            <person name="Daum C."/>
            <person name="Ng V."/>
            <person name="Clum A."/>
            <person name="Ohm R."/>
            <person name="Martin F."/>
            <person name="Silar P."/>
            <person name="Natvig D."/>
            <person name="Lalanne C."/>
            <person name="Gautier V."/>
            <person name="Ament-Velasquez S.L."/>
            <person name="Kruys A."/>
            <person name="Hutchinson M.I."/>
            <person name="Powell A.J."/>
            <person name="Barry K."/>
            <person name="Miller A.N."/>
            <person name="Grigoriev I.V."/>
            <person name="Debuchy R."/>
            <person name="Gladieux P."/>
            <person name="Thoren M.H."/>
            <person name="Johannesson H."/>
        </authorList>
    </citation>
    <scope>NUCLEOTIDE SEQUENCE</scope>
    <source>
        <strain evidence="2">CBS 892.96</strain>
    </source>
</reference>
<dbReference type="Proteomes" id="UP001302321">
    <property type="component" value="Unassembled WGS sequence"/>
</dbReference>
<keyword evidence="1" id="KW-0812">Transmembrane</keyword>
<evidence type="ECO:0000313" key="3">
    <source>
        <dbReference type="Proteomes" id="UP001302321"/>
    </source>
</evidence>
<feature type="non-terminal residue" evidence="2">
    <location>
        <position position="89"/>
    </location>
</feature>
<organism evidence="2 3">
    <name type="scientific">Triangularia setosa</name>
    <dbReference type="NCBI Taxonomy" id="2587417"/>
    <lineage>
        <taxon>Eukaryota</taxon>
        <taxon>Fungi</taxon>
        <taxon>Dikarya</taxon>
        <taxon>Ascomycota</taxon>
        <taxon>Pezizomycotina</taxon>
        <taxon>Sordariomycetes</taxon>
        <taxon>Sordariomycetidae</taxon>
        <taxon>Sordariales</taxon>
        <taxon>Podosporaceae</taxon>
        <taxon>Triangularia</taxon>
    </lineage>
</organism>
<evidence type="ECO:0000256" key="1">
    <source>
        <dbReference type="SAM" id="Phobius"/>
    </source>
</evidence>
<name>A0AAN6W3F9_9PEZI</name>